<dbReference type="VEuPathDB" id="TriTrypDB:LpyrH10_09_2780"/>
<name>A0A0N0DVD4_LEPPY</name>
<organism evidence="1 2">
    <name type="scientific">Leptomonas pyrrhocoris</name>
    <name type="common">Firebug parasite</name>
    <dbReference type="NCBI Taxonomy" id="157538"/>
    <lineage>
        <taxon>Eukaryota</taxon>
        <taxon>Discoba</taxon>
        <taxon>Euglenozoa</taxon>
        <taxon>Kinetoplastea</taxon>
        <taxon>Metakinetoplastina</taxon>
        <taxon>Trypanosomatida</taxon>
        <taxon>Trypanosomatidae</taxon>
        <taxon>Leishmaniinae</taxon>
        <taxon>Leptomonas</taxon>
    </lineage>
</organism>
<evidence type="ECO:0000313" key="1">
    <source>
        <dbReference type="EMBL" id="KPA80198.1"/>
    </source>
</evidence>
<dbReference type="EMBL" id="LGTL01000009">
    <property type="protein sequence ID" value="KPA80198.1"/>
    <property type="molecule type" value="Genomic_DNA"/>
</dbReference>
<dbReference type="RefSeq" id="XP_015658637.1">
    <property type="nucleotide sequence ID" value="XM_015803121.1"/>
</dbReference>
<dbReference type="Proteomes" id="UP000037923">
    <property type="component" value="Unassembled WGS sequence"/>
</dbReference>
<proteinExistence type="predicted"/>
<accession>A0A0N0DVD4</accession>
<comment type="caution">
    <text evidence="1">The sequence shown here is derived from an EMBL/GenBank/DDBJ whole genome shotgun (WGS) entry which is preliminary data.</text>
</comment>
<evidence type="ECO:0000313" key="2">
    <source>
        <dbReference type="Proteomes" id="UP000037923"/>
    </source>
</evidence>
<reference evidence="1 2" key="1">
    <citation type="submission" date="2015-07" db="EMBL/GenBank/DDBJ databases">
        <title>High-quality genome of monoxenous trypanosomatid Leptomonas pyrrhocoris.</title>
        <authorList>
            <person name="Flegontov P."/>
            <person name="Butenko A."/>
            <person name="Firsov S."/>
            <person name="Vlcek C."/>
            <person name="Logacheva M.D."/>
            <person name="Field M."/>
            <person name="Filatov D."/>
            <person name="Flegontova O."/>
            <person name="Gerasimov E."/>
            <person name="Jackson A.P."/>
            <person name="Kelly S."/>
            <person name="Opperdoes F."/>
            <person name="O'Reilly A."/>
            <person name="Votypka J."/>
            <person name="Yurchenko V."/>
            <person name="Lukes J."/>
        </authorList>
    </citation>
    <scope>NUCLEOTIDE SEQUENCE [LARGE SCALE GENOMIC DNA]</scope>
    <source>
        <strain evidence="1">H10</strain>
    </source>
</reference>
<protein>
    <submittedName>
        <fullName evidence="1">Uncharacterized protein</fullName>
    </submittedName>
</protein>
<dbReference type="GeneID" id="26905468"/>
<dbReference type="AlphaFoldDB" id="A0A0N0DVD4"/>
<keyword evidence="2" id="KW-1185">Reference proteome</keyword>
<gene>
    <name evidence="1" type="ORF">ABB37_05178</name>
</gene>
<sequence>MRLRHNPHVELRYETRARARWRAATMCVCCCVVCCGVCGGATESACACDDVRFGIDCLLARRTLVCAARRADNVHWCAYLYCYSNYLLRRARCPSTHTRTHTPPPPPRPRHCCSCRCRPEPPCGAAASPTPFPGVTRMTFLFASRHADTTSE</sequence>